<dbReference type="AlphaFoldDB" id="A0A5J4P2W4"/>
<gene>
    <name evidence="1" type="ORF">DEA37_0006913</name>
</gene>
<accession>A0A5J4P2W4</accession>
<reference evidence="1 2" key="1">
    <citation type="journal article" date="2019" name="Gigascience">
        <title>Whole-genome sequence of the oriental lung fluke Paragonimus westermani.</title>
        <authorList>
            <person name="Oey H."/>
            <person name="Zakrzewski M."/>
            <person name="Narain K."/>
            <person name="Devi K.R."/>
            <person name="Agatsuma T."/>
            <person name="Nawaratna S."/>
            <person name="Gobert G.N."/>
            <person name="Jones M.K."/>
            <person name="Ragan M.A."/>
            <person name="McManus D.P."/>
            <person name="Krause L."/>
        </authorList>
    </citation>
    <scope>NUCLEOTIDE SEQUENCE [LARGE SCALE GENOMIC DNA]</scope>
    <source>
        <strain evidence="1 2">IND2009</strain>
    </source>
</reference>
<protein>
    <submittedName>
        <fullName evidence="1">Uncharacterized protein</fullName>
    </submittedName>
</protein>
<dbReference type="EMBL" id="QNGE01000113">
    <property type="protein sequence ID" value="KAA3681862.1"/>
    <property type="molecule type" value="Genomic_DNA"/>
</dbReference>
<organism evidence="1 2">
    <name type="scientific">Paragonimus westermani</name>
    <dbReference type="NCBI Taxonomy" id="34504"/>
    <lineage>
        <taxon>Eukaryota</taxon>
        <taxon>Metazoa</taxon>
        <taxon>Spiralia</taxon>
        <taxon>Lophotrochozoa</taxon>
        <taxon>Platyhelminthes</taxon>
        <taxon>Trematoda</taxon>
        <taxon>Digenea</taxon>
        <taxon>Plagiorchiida</taxon>
        <taxon>Troglotremata</taxon>
        <taxon>Troglotrematidae</taxon>
        <taxon>Paragonimus</taxon>
    </lineage>
</organism>
<name>A0A5J4P2W4_9TREM</name>
<keyword evidence="2" id="KW-1185">Reference proteome</keyword>
<evidence type="ECO:0000313" key="1">
    <source>
        <dbReference type="EMBL" id="KAA3681862.1"/>
    </source>
</evidence>
<comment type="caution">
    <text evidence="1">The sequence shown here is derived from an EMBL/GenBank/DDBJ whole genome shotgun (WGS) entry which is preliminary data.</text>
</comment>
<proteinExistence type="predicted"/>
<evidence type="ECO:0000313" key="2">
    <source>
        <dbReference type="Proteomes" id="UP000324629"/>
    </source>
</evidence>
<sequence>MVSCNEVFSYSSPYRLAAEALAVQEEAYKSLRKSEDPLVSPISLHCGTQSVCLEVEPKSGDSPEVTGAAQLPGDKVSSGLIGVRALAIDIGNKPVKNNPKTNTSILFDMLSGRENIHTACLRSQLFLLTCKHQKGLKTYKDSVVCFRRRKLIKPIKCMPTPEEFTVTNQHTTKLNTHKSLSQSSNITKFLTDQRRNKTHLHVRLEKADRKLIRPSSLVRPGNLNGMSPVGKSKRVVYRSDGNCGSRNEQICQISCKPLGEDNFLPIFDQPLDLSSSTKNFKYKSTILKSSIKSATMHRRQLNVNAHTGTRQQIIFSPVVGKGTCPGSNPAEYRLKAHLHANSLEKRLYATVPTSTISPENNTTIPNMVDILTSPFCVATALSAAAALWSSSGVNSKPLETRTPCSSTHLVSASEVASQVKTANVNSLLAAERCKPLVHPVEYPHVSSLDADVISQRGQMQRPPHIRNLNKTERPRSHSFLGIDNGLSETVSQVASERWTSASNSNLHSLVNVYHSNRKNGLQNERLHCLTPNLLSELIFQQLFNAALSNRFTIPKPALVSPSSFPAQNYSTSSKLEYTSNDLEVDVRRQSKQFIQLKMHSWIFRLVRLVKQPEEALITCLSQLQLFYNESNQERSIEYNKQSVLRRLASTLLRLISYSLTERLNMLKARWHQLVVICAMEDQVNVSQFLRDRLKERSPVKPTINGCHRNEQQTQHEKSVEEMEGIHEVFECIHLDSFIFPLLGVDILLNQGKQMKLTISEILS</sequence>
<dbReference type="Proteomes" id="UP000324629">
    <property type="component" value="Unassembled WGS sequence"/>
</dbReference>